<proteinExistence type="predicted"/>
<keyword evidence="3 5" id="KW-1133">Transmembrane helix</keyword>
<keyword evidence="4 5" id="KW-0472">Membrane</keyword>
<evidence type="ECO:0000256" key="5">
    <source>
        <dbReference type="SAM" id="Phobius"/>
    </source>
</evidence>
<dbReference type="PANTHER" id="PTHR37422">
    <property type="entry name" value="TEICHURONIC ACID BIOSYNTHESIS PROTEIN TUAE"/>
    <property type="match status" value="1"/>
</dbReference>
<evidence type="ECO:0000256" key="3">
    <source>
        <dbReference type="ARBA" id="ARBA00022989"/>
    </source>
</evidence>
<gene>
    <name evidence="7" type="ORF">H6A32_00895</name>
</gene>
<feature type="transmembrane region" description="Helical" evidence="5">
    <location>
        <begin position="12"/>
        <end position="30"/>
    </location>
</feature>
<evidence type="ECO:0000259" key="6">
    <source>
        <dbReference type="Pfam" id="PF04932"/>
    </source>
</evidence>
<organism evidence="7 8">
    <name type="scientific">Drancourtella massiliensis</name>
    <dbReference type="NCBI Taxonomy" id="1632013"/>
    <lineage>
        <taxon>Bacteria</taxon>
        <taxon>Bacillati</taxon>
        <taxon>Bacillota</taxon>
        <taxon>Clostridia</taxon>
        <taxon>Eubacteriales</taxon>
        <taxon>Oscillospiraceae</taxon>
        <taxon>Drancourtella</taxon>
    </lineage>
</organism>
<dbReference type="RefSeq" id="WP_204863536.1">
    <property type="nucleotide sequence ID" value="NZ_JACJKH010000001.1"/>
</dbReference>
<dbReference type="PANTHER" id="PTHR37422:SF17">
    <property type="entry name" value="O-ANTIGEN LIGASE"/>
    <property type="match status" value="1"/>
</dbReference>
<feature type="transmembrane region" description="Helical" evidence="5">
    <location>
        <begin position="241"/>
        <end position="259"/>
    </location>
</feature>
<feature type="transmembrane region" description="Helical" evidence="5">
    <location>
        <begin position="176"/>
        <end position="193"/>
    </location>
</feature>
<feature type="transmembrane region" description="Helical" evidence="5">
    <location>
        <begin position="68"/>
        <end position="88"/>
    </location>
</feature>
<sequence>MGKKLKIKKQNIRNYCLILFLCIDVVYWVIQKILSVLQLQDFYWIITIAVIYIPLIIYFCITSVKEFPVDFLIIVLGIILLYAVTAFFHPEYQEWFHHPVYGVWKRILRPDRGLFLYLFLRIQDDPDEILNCMKIAGYIMFFYCARTFVISTIRGYWLVYSAQTLTNVEASYSMDFGYDLLLTIMIFSYLALYEKKIRYYLVAGISFAMCLIAGSRGPLLCIGIFGILILIEFMRNNIKRLMIVLGSISIAFALIWFNFSRIIEIIQSVLSSFGISSRSIQMILEGNVTDNNGRTQIYEMAWSLIQENPITGWGLYGDRYVIGRRFAWGYSHNIFLELMVTFGVVIAVILSLIFFINATRLIIFSKNRSVRILFIICLSISAKLLISMSFWYEPYFWGAIAIFVNWEKRKGKFRVNRGGLIGKRVGK</sequence>
<dbReference type="InterPro" id="IPR007016">
    <property type="entry name" value="O-antigen_ligase-rel_domated"/>
</dbReference>
<feature type="transmembrane region" description="Helical" evidence="5">
    <location>
        <begin position="370"/>
        <end position="392"/>
    </location>
</feature>
<dbReference type="GO" id="GO:0016874">
    <property type="term" value="F:ligase activity"/>
    <property type="evidence" value="ECO:0007669"/>
    <property type="project" value="UniProtKB-KW"/>
</dbReference>
<protein>
    <submittedName>
        <fullName evidence="7">O-antigen ligase family protein</fullName>
    </submittedName>
</protein>
<comment type="subcellular location">
    <subcellularLocation>
        <location evidence="1">Membrane</location>
        <topology evidence="1">Multi-pass membrane protein</topology>
    </subcellularLocation>
</comment>
<keyword evidence="2 5" id="KW-0812">Transmembrane</keyword>
<comment type="caution">
    <text evidence="7">The sequence shown here is derived from an EMBL/GenBank/DDBJ whole genome shotgun (WGS) entry which is preliminary data.</text>
</comment>
<dbReference type="Proteomes" id="UP000775686">
    <property type="component" value="Unassembled WGS sequence"/>
</dbReference>
<keyword evidence="7" id="KW-0436">Ligase</keyword>
<dbReference type="Pfam" id="PF04932">
    <property type="entry name" value="Wzy_C"/>
    <property type="match status" value="1"/>
</dbReference>
<feature type="transmembrane region" description="Helical" evidence="5">
    <location>
        <begin position="135"/>
        <end position="156"/>
    </location>
</feature>
<reference evidence="7 8" key="1">
    <citation type="journal article" date="2021" name="Sci. Rep.">
        <title>The distribution of antibiotic resistance genes in chicken gut microbiota commensals.</title>
        <authorList>
            <person name="Juricova H."/>
            <person name="Matiasovicova J."/>
            <person name="Kubasova T."/>
            <person name="Cejkova D."/>
            <person name="Rychlik I."/>
        </authorList>
    </citation>
    <scope>NUCLEOTIDE SEQUENCE [LARGE SCALE GENOMIC DNA]</scope>
    <source>
        <strain evidence="7 8">An770</strain>
    </source>
</reference>
<feature type="transmembrane region" description="Helical" evidence="5">
    <location>
        <begin position="199"/>
        <end position="229"/>
    </location>
</feature>
<evidence type="ECO:0000256" key="4">
    <source>
        <dbReference type="ARBA" id="ARBA00023136"/>
    </source>
</evidence>
<evidence type="ECO:0000313" key="7">
    <source>
        <dbReference type="EMBL" id="MBM6742879.1"/>
    </source>
</evidence>
<keyword evidence="8" id="KW-1185">Reference proteome</keyword>
<feature type="transmembrane region" description="Helical" evidence="5">
    <location>
        <begin position="42"/>
        <end position="61"/>
    </location>
</feature>
<name>A0ABS2ED53_9FIRM</name>
<evidence type="ECO:0000256" key="2">
    <source>
        <dbReference type="ARBA" id="ARBA00022692"/>
    </source>
</evidence>
<dbReference type="InterPro" id="IPR051533">
    <property type="entry name" value="WaaL-like"/>
</dbReference>
<feature type="transmembrane region" description="Helical" evidence="5">
    <location>
        <begin position="334"/>
        <end position="358"/>
    </location>
</feature>
<dbReference type="EMBL" id="JACJKH010000001">
    <property type="protein sequence ID" value="MBM6742879.1"/>
    <property type="molecule type" value="Genomic_DNA"/>
</dbReference>
<accession>A0ABS2ED53</accession>
<evidence type="ECO:0000313" key="8">
    <source>
        <dbReference type="Proteomes" id="UP000775686"/>
    </source>
</evidence>
<feature type="domain" description="O-antigen ligase-related" evidence="6">
    <location>
        <begin position="202"/>
        <end position="349"/>
    </location>
</feature>
<evidence type="ECO:0000256" key="1">
    <source>
        <dbReference type="ARBA" id="ARBA00004141"/>
    </source>
</evidence>